<evidence type="ECO:0000256" key="2">
    <source>
        <dbReference type="SAM" id="MobiDB-lite"/>
    </source>
</evidence>
<keyword evidence="4" id="KW-1185">Reference proteome</keyword>
<proteinExistence type="predicted"/>
<evidence type="ECO:0000313" key="3">
    <source>
        <dbReference type="EMBL" id="KAK8537681.1"/>
    </source>
</evidence>
<reference evidence="3 4" key="1">
    <citation type="journal article" date="2024" name="G3 (Bethesda)">
        <title>Genome assembly of Hibiscus sabdariffa L. provides insights into metabolisms of medicinal natural products.</title>
        <authorList>
            <person name="Kim T."/>
        </authorList>
    </citation>
    <scope>NUCLEOTIDE SEQUENCE [LARGE SCALE GENOMIC DNA]</scope>
    <source>
        <strain evidence="3">TK-2024</strain>
        <tissue evidence="3">Old leaves</tissue>
    </source>
</reference>
<dbReference type="SUPFAM" id="SSF48452">
    <property type="entry name" value="TPR-like"/>
    <property type="match status" value="1"/>
</dbReference>
<dbReference type="PANTHER" id="PTHR45523:SF1">
    <property type="entry name" value="TETRATRICOPEPTIDE REPEAT (TPR)-CONTAINING PROTEIN"/>
    <property type="match status" value="1"/>
</dbReference>
<organism evidence="3 4">
    <name type="scientific">Hibiscus sabdariffa</name>
    <name type="common">roselle</name>
    <dbReference type="NCBI Taxonomy" id="183260"/>
    <lineage>
        <taxon>Eukaryota</taxon>
        <taxon>Viridiplantae</taxon>
        <taxon>Streptophyta</taxon>
        <taxon>Embryophyta</taxon>
        <taxon>Tracheophyta</taxon>
        <taxon>Spermatophyta</taxon>
        <taxon>Magnoliopsida</taxon>
        <taxon>eudicotyledons</taxon>
        <taxon>Gunneridae</taxon>
        <taxon>Pentapetalae</taxon>
        <taxon>rosids</taxon>
        <taxon>malvids</taxon>
        <taxon>Malvales</taxon>
        <taxon>Malvaceae</taxon>
        <taxon>Malvoideae</taxon>
        <taxon>Hibiscus</taxon>
    </lineage>
</organism>
<protein>
    <submittedName>
        <fullName evidence="3">Uncharacterized protein</fullName>
    </submittedName>
</protein>
<gene>
    <name evidence="3" type="ORF">V6N12_043833</name>
</gene>
<dbReference type="Pfam" id="PF00515">
    <property type="entry name" value="TPR_1"/>
    <property type="match status" value="1"/>
</dbReference>
<feature type="region of interest" description="Disordered" evidence="2">
    <location>
        <begin position="1"/>
        <end position="26"/>
    </location>
</feature>
<comment type="caution">
    <text evidence="3">The sequence shown here is derived from an EMBL/GenBank/DDBJ whole genome shotgun (WGS) entry which is preliminary data.</text>
</comment>
<sequence>MEPGMLEPPPQASIKPEVDTAESSKTLLPPPKVVVLADLNINPPESDELDSLLLPAPEFTRLTNDESSQEKNTVISKDSEAMEGAMRMGISLFKGLLGIAYLQSGNLVLSAKYLQVLIVKDQNHPAALMNYAAILLYKYGSIVAGAGANVSGAFRDQFAAINVAKECLLAAVKSDPKAAHTWANLANAYYLIGDHRSSSKCLEKAAKLEPNCMSTRYAVAVHRIKDVERSQDPSEQLSWAGNEMASVLREGDAVPIEPTIAWAGLAMVHKAQHEIVAAFETEQNELVEVEERAVFSLKQATAEDPDDAVQWNQLGLHSFSSQHFKTAQKYLKAAVVRFRECSSYAWSNLGISLQLSEDSSQAEHVYKRALSLASTEQAHAIFSNLGNLYRQQKQYERAKAMFTKSLELQPGYAPAFNNRSCVCGGGSVRRSKVLLQQSTSVGSIA</sequence>
<evidence type="ECO:0000313" key="4">
    <source>
        <dbReference type="Proteomes" id="UP001472677"/>
    </source>
</evidence>
<dbReference type="SMART" id="SM00028">
    <property type="entry name" value="TPR"/>
    <property type="match status" value="5"/>
</dbReference>
<accession>A0ABR2DIE2</accession>
<dbReference type="Proteomes" id="UP001472677">
    <property type="component" value="Unassembled WGS sequence"/>
</dbReference>
<dbReference type="InterPro" id="IPR019734">
    <property type="entry name" value="TPR_rpt"/>
</dbReference>
<feature type="repeat" description="TPR" evidence="1">
    <location>
        <begin position="379"/>
        <end position="412"/>
    </location>
</feature>
<feature type="repeat" description="TPR" evidence="1">
    <location>
        <begin position="179"/>
        <end position="212"/>
    </location>
</feature>
<dbReference type="PANTHER" id="PTHR45523">
    <property type="entry name" value="TETRATRICOPEPTIDE REPEAT (TPR)-CONTAINING PROTEIN-RELATED"/>
    <property type="match status" value="1"/>
</dbReference>
<name>A0ABR2DIE2_9ROSI</name>
<dbReference type="Pfam" id="PF13181">
    <property type="entry name" value="TPR_8"/>
    <property type="match status" value="1"/>
</dbReference>
<dbReference type="Gene3D" id="1.25.40.10">
    <property type="entry name" value="Tetratricopeptide repeat domain"/>
    <property type="match status" value="3"/>
</dbReference>
<dbReference type="PROSITE" id="PS50293">
    <property type="entry name" value="TPR_REGION"/>
    <property type="match status" value="1"/>
</dbReference>
<dbReference type="InterPro" id="IPR011990">
    <property type="entry name" value="TPR-like_helical_dom_sf"/>
</dbReference>
<dbReference type="EMBL" id="JBBPBM010000028">
    <property type="protein sequence ID" value="KAK8537681.1"/>
    <property type="molecule type" value="Genomic_DNA"/>
</dbReference>
<dbReference type="PROSITE" id="PS50005">
    <property type="entry name" value="TPR"/>
    <property type="match status" value="3"/>
</dbReference>
<evidence type="ECO:0000256" key="1">
    <source>
        <dbReference type="PROSITE-ProRule" id="PRU00339"/>
    </source>
</evidence>
<feature type="repeat" description="TPR" evidence="1">
    <location>
        <begin position="343"/>
        <end position="376"/>
    </location>
</feature>
<feature type="compositionally biased region" description="Pro residues" evidence="2">
    <location>
        <begin position="1"/>
        <end position="11"/>
    </location>
</feature>
<keyword evidence="1" id="KW-0802">TPR repeat</keyword>